<dbReference type="InterPro" id="IPR050836">
    <property type="entry name" value="SDS22/Internalin_LRR"/>
</dbReference>
<evidence type="ECO:0000259" key="4">
    <source>
        <dbReference type="PROSITE" id="PS50245"/>
    </source>
</evidence>
<feature type="domain" description="CAP-Gly" evidence="4">
    <location>
        <begin position="24"/>
        <end position="69"/>
    </location>
</feature>
<feature type="non-terminal residue" evidence="5">
    <location>
        <position position="605"/>
    </location>
</feature>
<accession>A0A9P4SG42</accession>
<dbReference type="Pfam" id="PF01302">
    <property type="entry name" value="CAP_GLY"/>
    <property type="match status" value="1"/>
</dbReference>
<dbReference type="Gene3D" id="3.80.10.10">
    <property type="entry name" value="Ribonuclease Inhibitor"/>
    <property type="match status" value="3"/>
</dbReference>
<comment type="caution">
    <text evidence="5">The sequence shown here is derived from an EMBL/GenBank/DDBJ whole genome shotgun (WGS) entry which is preliminary data.</text>
</comment>
<keyword evidence="1" id="KW-0433">Leucine-rich repeat</keyword>
<dbReference type="AlphaFoldDB" id="A0A9P4SG42"/>
<dbReference type="PROSITE" id="PS50245">
    <property type="entry name" value="CAP_GLY_2"/>
    <property type="match status" value="1"/>
</dbReference>
<evidence type="ECO:0000313" key="5">
    <source>
        <dbReference type="EMBL" id="KAF2842286.1"/>
    </source>
</evidence>
<proteinExistence type="predicted"/>
<gene>
    <name evidence="5" type="ORF">M501DRAFT_915280</name>
</gene>
<evidence type="ECO:0000256" key="2">
    <source>
        <dbReference type="ARBA" id="ARBA00022737"/>
    </source>
</evidence>
<dbReference type="OrthoDB" id="5273213at2759"/>
<dbReference type="SUPFAM" id="SSF52058">
    <property type="entry name" value="L domain-like"/>
    <property type="match status" value="1"/>
</dbReference>
<name>A0A9P4SG42_9PEZI</name>
<dbReference type="InterPro" id="IPR001611">
    <property type="entry name" value="Leu-rich_rpt"/>
</dbReference>
<organism evidence="5 6">
    <name type="scientific">Patellaria atrata CBS 101060</name>
    <dbReference type="NCBI Taxonomy" id="1346257"/>
    <lineage>
        <taxon>Eukaryota</taxon>
        <taxon>Fungi</taxon>
        <taxon>Dikarya</taxon>
        <taxon>Ascomycota</taxon>
        <taxon>Pezizomycotina</taxon>
        <taxon>Dothideomycetes</taxon>
        <taxon>Dothideomycetes incertae sedis</taxon>
        <taxon>Patellariales</taxon>
        <taxon>Patellariaceae</taxon>
        <taxon>Patellaria</taxon>
    </lineage>
</organism>
<dbReference type="PROSITE" id="PS51450">
    <property type="entry name" value="LRR"/>
    <property type="match status" value="1"/>
</dbReference>
<dbReference type="Gene3D" id="2.30.30.190">
    <property type="entry name" value="CAP Gly-rich-like domain"/>
    <property type="match status" value="1"/>
</dbReference>
<evidence type="ECO:0000256" key="1">
    <source>
        <dbReference type="ARBA" id="ARBA00022614"/>
    </source>
</evidence>
<feature type="compositionally biased region" description="Acidic residues" evidence="3">
    <location>
        <begin position="553"/>
        <end position="565"/>
    </location>
</feature>
<dbReference type="InterPro" id="IPR036859">
    <property type="entry name" value="CAP-Gly_dom_sf"/>
</dbReference>
<keyword evidence="2" id="KW-0677">Repeat</keyword>
<dbReference type="InterPro" id="IPR000938">
    <property type="entry name" value="CAP-Gly_domain"/>
</dbReference>
<evidence type="ECO:0000256" key="3">
    <source>
        <dbReference type="SAM" id="MobiDB-lite"/>
    </source>
</evidence>
<dbReference type="SUPFAM" id="SSF74924">
    <property type="entry name" value="Cap-Gly domain"/>
    <property type="match status" value="1"/>
</dbReference>
<dbReference type="Proteomes" id="UP000799429">
    <property type="component" value="Unassembled WGS sequence"/>
</dbReference>
<dbReference type="PANTHER" id="PTHR46652">
    <property type="entry name" value="LEUCINE-RICH REPEAT AND IQ DOMAIN-CONTAINING PROTEIN 1-RELATED"/>
    <property type="match status" value="1"/>
</dbReference>
<dbReference type="PANTHER" id="PTHR46652:SF3">
    <property type="entry name" value="LEUCINE-RICH REPEAT-CONTAINING PROTEIN 9"/>
    <property type="match status" value="1"/>
</dbReference>
<protein>
    <submittedName>
        <fullName evidence="5">Tubulin-specific chaperone-like protein E</fullName>
    </submittedName>
</protein>
<dbReference type="SMART" id="SM01052">
    <property type="entry name" value="CAP_GLY"/>
    <property type="match status" value="1"/>
</dbReference>
<sequence length="605" mass="68105">MVESMYIGKRLSIKGELCTVRYVGQIPGTKGDWIGVEWDDPSKGKHSGEHDGIKYFECIKHQTTGSFIRPNRPTEDSRSFIEALRKKYASEPVDHVSFVKGEKVQHVEKPSKPIFISGKEVEEVGFDKIRRQLADLQGLRIVILDGLCITRPESRSFRQSISRLGSKSETGDAVSPSDVKDVCPKVTELDLSRNLFEEWREVLTICEQLGNLRNLRVDGTRFRDISLSDEESQHFTSIFTKMRNLSLDDNLLSWQEITTLADTFSNLQSLSASNNTFNRLEDGILPENLTSLTLENNNFRSLDDISPLKSCKKLQKLILKNNDISETTTTGNTSSFPPTLTDIDLSYNAIETWSFIDSLQEVFPGLTSLKIAHNPLFISLHSADGKALSAEDGYMLTIARLAQLKALNHSAISAKERLNSETYYLSLIATELASEPESNAPSILARHRRYKELCEEYGEVNVTRSTSTINPNSLQARLVTLHFHCSSSLAEKLSSEGKYVEGMYTQEIPKAYPVYAVLGIVGKRLGMQPMGLRLVWETGEWDPVREDKREVDEYWDTESEGDGEGEGAQGKEEKRVFREVEIVAGTRHIGMWFDGNEANVRVEAK</sequence>
<feature type="region of interest" description="Disordered" evidence="3">
    <location>
        <begin position="553"/>
        <end position="573"/>
    </location>
</feature>
<dbReference type="InterPro" id="IPR032675">
    <property type="entry name" value="LRR_dom_sf"/>
</dbReference>
<keyword evidence="6" id="KW-1185">Reference proteome</keyword>
<dbReference type="EMBL" id="MU006090">
    <property type="protein sequence ID" value="KAF2842286.1"/>
    <property type="molecule type" value="Genomic_DNA"/>
</dbReference>
<evidence type="ECO:0000313" key="6">
    <source>
        <dbReference type="Proteomes" id="UP000799429"/>
    </source>
</evidence>
<reference evidence="5" key="1">
    <citation type="journal article" date="2020" name="Stud. Mycol.">
        <title>101 Dothideomycetes genomes: a test case for predicting lifestyles and emergence of pathogens.</title>
        <authorList>
            <person name="Haridas S."/>
            <person name="Albert R."/>
            <person name="Binder M."/>
            <person name="Bloem J."/>
            <person name="Labutti K."/>
            <person name="Salamov A."/>
            <person name="Andreopoulos B."/>
            <person name="Baker S."/>
            <person name="Barry K."/>
            <person name="Bills G."/>
            <person name="Bluhm B."/>
            <person name="Cannon C."/>
            <person name="Castanera R."/>
            <person name="Culley D."/>
            <person name="Daum C."/>
            <person name="Ezra D."/>
            <person name="Gonzalez J."/>
            <person name="Henrissat B."/>
            <person name="Kuo A."/>
            <person name="Liang C."/>
            <person name="Lipzen A."/>
            <person name="Lutzoni F."/>
            <person name="Magnuson J."/>
            <person name="Mondo S."/>
            <person name="Nolan M."/>
            <person name="Ohm R."/>
            <person name="Pangilinan J."/>
            <person name="Park H.-J."/>
            <person name="Ramirez L."/>
            <person name="Alfaro M."/>
            <person name="Sun H."/>
            <person name="Tritt A."/>
            <person name="Yoshinaga Y."/>
            <person name="Zwiers L.-H."/>
            <person name="Turgeon B."/>
            <person name="Goodwin S."/>
            <person name="Spatafora J."/>
            <person name="Crous P."/>
            <person name="Grigoriev I."/>
        </authorList>
    </citation>
    <scope>NUCLEOTIDE SEQUENCE</scope>
    <source>
        <strain evidence="5">CBS 101060</strain>
    </source>
</reference>